<organism evidence="2 3">
    <name type="scientific">Nonomuraea recticatena</name>
    <dbReference type="NCBI Taxonomy" id="46178"/>
    <lineage>
        <taxon>Bacteria</taxon>
        <taxon>Bacillati</taxon>
        <taxon>Actinomycetota</taxon>
        <taxon>Actinomycetes</taxon>
        <taxon>Streptosporangiales</taxon>
        <taxon>Streptosporangiaceae</taxon>
        <taxon>Nonomuraea</taxon>
    </lineage>
</organism>
<sequence>MSRWVIRVAKLVAVIAFALAPAPMIASTAHAHTGDCPIATPECTGNSHWA</sequence>
<dbReference type="RefSeq" id="WP_346155390.1">
    <property type="nucleotide sequence ID" value="NZ_BAAATE010000041.1"/>
</dbReference>
<feature type="signal peptide" evidence="1">
    <location>
        <begin position="1"/>
        <end position="31"/>
    </location>
</feature>
<evidence type="ECO:0000313" key="3">
    <source>
        <dbReference type="Proteomes" id="UP001501666"/>
    </source>
</evidence>
<dbReference type="Proteomes" id="UP001501666">
    <property type="component" value="Unassembled WGS sequence"/>
</dbReference>
<reference evidence="2 3" key="1">
    <citation type="journal article" date="2019" name="Int. J. Syst. Evol. Microbiol.">
        <title>The Global Catalogue of Microorganisms (GCM) 10K type strain sequencing project: providing services to taxonomists for standard genome sequencing and annotation.</title>
        <authorList>
            <consortium name="The Broad Institute Genomics Platform"/>
            <consortium name="The Broad Institute Genome Sequencing Center for Infectious Disease"/>
            <person name="Wu L."/>
            <person name="Ma J."/>
        </authorList>
    </citation>
    <scope>NUCLEOTIDE SEQUENCE [LARGE SCALE GENOMIC DNA]</scope>
    <source>
        <strain evidence="2 3">JCM 6835</strain>
    </source>
</reference>
<accession>A0ABN3T811</accession>
<gene>
    <name evidence="2" type="ORF">GCM10010412_088360</name>
</gene>
<protein>
    <submittedName>
        <fullName evidence="2">Uncharacterized protein</fullName>
    </submittedName>
</protein>
<feature type="chain" id="PRO_5047198628" evidence="1">
    <location>
        <begin position="32"/>
        <end position="50"/>
    </location>
</feature>
<proteinExistence type="predicted"/>
<dbReference type="EMBL" id="BAAATE010000041">
    <property type="protein sequence ID" value="GAA2695500.1"/>
    <property type="molecule type" value="Genomic_DNA"/>
</dbReference>
<comment type="caution">
    <text evidence="2">The sequence shown here is derived from an EMBL/GenBank/DDBJ whole genome shotgun (WGS) entry which is preliminary data.</text>
</comment>
<evidence type="ECO:0000313" key="2">
    <source>
        <dbReference type="EMBL" id="GAA2695500.1"/>
    </source>
</evidence>
<keyword evidence="3" id="KW-1185">Reference proteome</keyword>
<evidence type="ECO:0000256" key="1">
    <source>
        <dbReference type="SAM" id="SignalP"/>
    </source>
</evidence>
<keyword evidence="1" id="KW-0732">Signal</keyword>
<name>A0ABN3T811_9ACTN</name>